<feature type="domain" description="AB hydrolase-1" evidence="2">
    <location>
        <begin position="89"/>
        <end position="303"/>
    </location>
</feature>
<evidence type="ECO:0000256" key="1">
    <source>
        <dbReference type="SAM" id="SignalP"/>
    </source>
</evidence>
<dbReference type="InterPro" id="IPR006311">
    <property type="entry name" value="TAT_signal"/>
</dbReference>
<dbReference type="PANTHER" id="PTHR43433:SF5">
    <property type="entry name" value="AB HYDROLASE-1 DOMAIN-CONTAINING PROTEIN"/>
    <property type="match status" value="1"/>
</dbReference>
<accession>A0ABX1R8Q4</accession>
<dbReference type="EMBL" id="JAAXKY010000008">
    <property type="protein sequence ID" value="NMH76402.1"/>
    <property type="molecule type" value="Genomic_DNA"/>
</dbReference>
<keyword evidence="4" id="KW-1185">Reference proteome</keyword>
<dbReference type="PANTHER" id="PTHR43433">
    <property type="entry name" value="HYDROLASE, ALPHA/BETA FOLD FAMILY PROTEIN"/>
    <property type="match status" value="1"/>
</dbReference>
<dbReference type="Pfam" id="PF12697">
    <property type="entry name" value="Abhydrolase_6"/>
    <property type="match status" value="1"/>
</dbReference>
<dbReference type="PROSITE" id="PS51318">
    <property type="entry name" value="TAT"/>
    <property type="match status" value="1"/>
</dbReference>
<comment type="caution">
    <text evidence="3">The sequence shown here is derived from an EMBL/GenBank/DDBJ whole genome shotgun (WGS) entry which is preliminary data.</text>
</comment>
<reference evidence="3 4" key="1">
    <citation type="submission" date="2020-04" db="EMBL/GenBank/DDBJ databases">
        <authorList>
            <person name="Klaysubun C."/>
            <person name="Duangmal K."/>
            <person name="Lipun K."/>
        </authorList>
    </citation>
    <scope>NUCLEOTIDE SEQUENCE [LARGE SCALE GENOMIC DNA]</scope>
    <source>
        <strain evidence="3 4">JCM 11839</strain>
    </source>
</reference>
<evidence type="ECO:0000313" key="3">
    <source>
        <dbReference type="EMBL" id="NMH76402.1"/>
    </source>
</evidence>
<proteinExistence type="predicted"/>
<dbReference type="RefSeq" id="WP_169394481.1">
    <property type="nucleotide sequence ID" value="NZ_BAAAJH010000008.1"/>
</dbReference>
<organism evidence="3 4">
    <name type="scientific">Pseudonocardia xinjiangensis</name>
    <dbReference type="NCBI Taxonomy" id="75289"/>
    <lineage>
        <taxon>Bacteria</taxon>
        <taxon>Bacillati</taxon>
        <taxon>Actinomycetota</taxon>
        <taxon>Actinomycetes</taxon>
        <taxon>Pseudonocardiales</taxon>
        <taxon>Pseudonocardiaceae</taxon>
        <taxon>Pseudonocardia</taxon>
    </lineage>
</organism>
<keyword evidence="3" id="KW-0378">Hydrolase</keyword>
<dbReference type="Gene3D" id="3.40.50.1820">
    <property type="entry name" value="alpha/beta hydrolase"/>
    <property type="match status" value="1"/>
</dbReference>
<gene>
    <name evidence="3" type="ORF">HF577_04675</name>
</gene>
<dbReference type="InterPro" id="IPR000073">
    <property type="entry name" value="AB_hydrolase_1"/>
</dbReference>
<keyword evidence="1" id="KW-0732">Signal</keyword>
<evidence type="ECO:0000259" key="2">
    <source>
        <dbReference type="Pfam" id="PF12697"/>
    </source>
</evidence>
<sequence>MSTQTMSRFRRAALALVLPVAVVGAVAACGDSAAPKAAPAAGPAASASEVSTDAAGPANSAPAADLHMIAHDGHRLAFHLTPGHSPTLVLDAGGGEDSSYWDALVAQLWQATGSQIITYDRAGMGASDEVKGPWDGRAAASDLQAGLRELGVTRDVVLVSHSQAGEVATYFARANPGVLSGAVLVDANLPQFFTDTQIQRIVALTAPQIEALMKQPSTKENRQLIGTAEDFGPTHQAYHKVSWPDSVPVTVIVAEKTPFDGSAQDAQRWRDAAATFVAAGPGRTLVTAQGSSHDVPKDKPALVLNEIEQMAATAK</sequence>
<dbReference type="SUPFAM" id="SSF53474">
    <property type="entry name" value="alpha/beta-Hydrolases"/>
    <property type="match status" value="1"/>
</dbReference>
<dbReference type="InterPro" id="IPR050471">
    <property type="entry name" value="AB_hydrolase"/>
</dbReference>
<feature type="chain" id="PRO_5045854120" evidence="1">
    <location>
        <begin position="28"/>
        <end position="315"/>
    </location>
</feature>
<name>A0ABX1R8Q4_9PSEU</name>
<dbReference type="InterPro" id="IPR029058">
    <property type="entry name" value="AB_hydrolase_fold"/>
</dbReference>
<dbReference type="Proteomes" id="UP001296706">
    <property type="component" value="Unassembled WGS sequence"/>
</dbReference>
<protein>
    <submittedName>
        <fullName evidence="3">Alpha/beta hydrolase</fullName>
    </submittedName>
</protein>
<dbReference type="GO" id="GO:0016787">
    <property type="term" value="F:hydrolase activity"/>
    <property type="evidence" value="ECO:0007669"/>
    <property type="project" value="UniProtKB-KW"/>
</dbReference>
<evidence type="ECO:0000313" key="4">
    <source>
        <dbReference type="Proteomes" id="UP001296706"/>
    </source>
</evidence>
<feature type="signal peptide" evidence="1">
    <location>
        <begin position="1"/>
        <end position="27"/>
    </location>
</feature>